<dbReference type="InterPro" id="IPR055302">
    <property type="entry name" value="F-box_dom-containing"/>
</dbReference>
<dbReference type="InterPro" id="IPR055411">
    <property type="entry name" value="LRR_FXL15/At3g58940/PEG3-like"/>
</dbReference>
<dbReference type="EnsemblPlants" id="AET7Gv20928900.5">
    <property type="protein sequence ID" value="AET7Gv20928900.5"/>
    <property type="gene ID" value="AET7Gv20928900"/>
</dbReference>
<feature type="domain" description="F-box" evidence="2">
    <location>
        <begin position="42"/>
        <end position="77"/>
    </location>
</feature>
<organism evidence="5 6">
    <name type="scientific">Aegilops tauschii subsp. strangulata</name>
    <name type="common">Goatgrass</name>
    <dbReference type="NCBI Taxonomy" id="200361"/>
    <lineage>
        <taxon>Eukaryota</taxon>
        <taxon>Viridiplantae</taxon>
        <taxon>Streptophyta</taxon>
        <taxon>Embryophyta</taxon>
        <taxon>Tracheophyta</taxon>
        <taxon>Spermatophyta</taxon>
        <taxon>Magnoliopsida</taxon>
        <taxon>Liliopsida</taxon>
        <taxon>Poales</taxon>
        <taxon>Poaceae</taxon>
        <taxon>BOP clade</taxon>
        <taxon>Pooideae</taxon>
        <taxon>Triticodae</taxon>
        <taxon>Triticeae</taxon>
        <taxon>Triticinae</taxon>
        <taxon>Aegilops</taxon>
    </lineage>
</organism>
<evidence type="ECO:0000259" key="3">
    <source>
        <dbReference type="Pfam" id="PF08387"/>
    </source>
</evidence>
<reference evidence="6" key="1">
    <citation type="journal article" date="2014" name="Science">
        <title>Ancient hybridizations among the ancestral genomes of bread wheat.</title>
        <authorList>
            <consortium name="International Wheat Genome Sequencing Consortium,"/>
            <person name="Marcussen T."/>
            <person name="Sandve S.R."/>
            <person name="Heier L."/>
            <person name="Spannagl M."/>
            <person name="Pfeifer M."/>
            <person name="Jakobsen K.S."/>
            <person name="Wulff B.B."/>
            <person name="Steuernagel B."/>
            <person name="Mayer K.F."/>
            <person name="Olsen O.A."/>
        </authorList>
    </citation>
    <scope>NUCLEOTIDE SEQUENCE [LARGE SCALE GENOMIC DNA]</scope>
    <source>
        <strain evidence="6">cv. AL8/78</strain>
    </source>
</reference>
<evidence type="ECO:0000313" key="5">
    <source>
        <dbReference type="EnsemblPlants" id="AET7Gv20928900.5"/>
    </source>
</evidence>
<name>A0A453SER6_AEGTS</name>
<feature type="domain" description="FBD" evidence="3">
    <location>
        <begin position="373"/>
        <end position="411"/>
    </location>
</feature>
<dbReference type="PANTHER" id="PTHR32141">
    <property type="match status" value="1"/>
</dbReference>
<evidence type="ECO:0000259" key="4">
    <source>
        <dbReference type="Pfam" id="PF24758"/>
    </source>
</evidence>
<dbReference type="AlphaFoldDB" id="A0A453SER6"/>
<evidence type="ECO:0000259" key="2">
    <source>
        <dbReference type="Pfam" id="PF00646"/>
    </source>
</evidence>
<accession>A0A453SER6</accession>
<reference evidence="6" key="2">
    <citation type="journal article" date="2017" name="Nat. Plants">
        <title>The Aegilops tauschii genome reveals multiple impacts of transposons.</title>
        <authorList>
            <person name="Zhao G."/>
            <person name="Zou C."/>
            <person name="Li K."/>
            <person name="Wang K."/>
            <person name="Li T."/>
            <person name="Gao L."/>
            <person name="Zhang X."/>
            <person name="Wang H."/>
            <person name="Yang Z."/>
            <person name="Liu X."/>
            <person name="Jiang W."/>
            <person name="Mao L."/>
            <person name="Kong X."/>
            <person name="Jiao Y."/>
            <person name="Jia J."/>
        </authorList>
    </citation>
    <scope>NUCLEOTIDE SEQUENCE [LARGE SCALE GENOMIC DNA]</scope>
    <source>
        <strain evidence="6">cv. AL8/78</strain>
    </source>
</reference>
<dbReference type="Pfam" id="PF00646">
    <property type="entry name" value="F-box"/>
    <property type="match status" value="1"/>
</dbReference>
<sequence>NVPGQSPFQPKPNPRLAAMADGTRSRVRRRRLAAGRNRLGALPDDVLHHTLTYLSVTEAASAAALSSSWRHLWRSYPLVLEDKGIPEPARDALVPRVLADHPGRFRSVILYDCRLASLNRELPGWPRLLVDKSTQQLLLAHPDWTVNQPDSARLLPADILRCGSLQELSLDFWTFSTDLSRRADISLPQLQILTLTRIVIGDRELECLIDACPVLESLRLTINSPKHVRLRSKSLSCALVGLSKVEEFTVVDTPLLQRLYLFQQFHGGAVRIACVPNLRVLGYLDTRTHKLQIGDSVIRPDTMASARTVVPSVEILALAVNLGISGEVKILASFLRCFPNVETLHIESAPHKPPVTSSEPSGEHHARFYQEVSQVDCLRAHAKKMVIHDFRGDQNEFEFVKFIAKNAEELQFFLVVVSDEGILSSADKVKEIKDELQYVQFRTGISAVFWELPKAGIHYRLRRAADLAINDPFQC</sequence>
<proteinExistence type="predicted"/>
<evidence type="ECO:0008006" key="7">
    <source>
        <dbReference type="Google" id="ProtNLM"/>
    </source>
</evidence>
<feature type="domain" description="F-box/LRR-repeat protein 15/At3g58940/PEG3-like LRR" evidence="4">
    <location>
        <begin position="123"/>
        <end position="346"/>
    </location>
</feature>
<keyword evidence="6" id="KW-1185">Reference proteome</keyword>
<evidence type="ECO:0000313" key="6">
    <source>
        <dbReference type="Proteomes" id="UP000015105"/>
    </source>
</evidence>
<dbReference type="InterPro" id="IPR006566">
    <property type="entry name" value="FBD"/>
</dbReference>
<dbReference type="Proteomes" id="UP000015105">
    <property type="component" value="Chromosome 7D"/>
</dbReference>
<reference evidence="5" key="3">
    <citation type="journal article" date="2017" name="Nature">
        <title>Genome sequence of the progenitor of the wheat D genome Aegilops tauschii.</title>
        <authorList>
            <person name="Luo M.C."/>
            <person name="Gu Y.Q."/>
            <person name="Puiu D."/>
            <person name="Wang H."/>
            <person name="Twardziok S.O."/>
            <person name="Deal K.R."/>
            <person name="Huo N."/>
            <person name="Zhu T."/>
            <person name="Wang L."/>
            <person name="Wang Y."/>
            <person name="McGuire P.E."/>
            <person name="Liu S."/>
            <person name="Long H."/>
            <person name="Ramasamy R.K."/>
            <person name="Rodriguez J.C."/>
            <person name="Van S.L."/>
            <person name="Yuan L."/>
            <person name="Wang Z."/>
            <person name="Xia Z."/>
            <person name="Xiao L."/>
            <person name="Anderson O.D."/>
            <person name="Ouyang S."/>
            <person name="Liang Y."/>
            <person name="Zimin A.V."/>
            <person name="Pertea G."/>
            <person name="Qi P."/>
            <person name="Bennetzen J.L."/>
            <person name="Dai X."/>
            <person name="Dawson M.W."/>
            <person name="Muller H.G."/>
            <person name="Kugler K."/>
            <person name="Rivarola-Duarte L."/>
            <person name="Spannagl M."/>
            <person name="Mayer K.F.X."/>
            <person name="Lu F.H."/>
            <person name="Bevan M.W."/>
            <person name="Leroy P."/>
            <person name="Li P."/>
            <person name="You F.M."/>
            <person name="Sun Q."/>
            <person name="Liu Z."/>
            <person name="Lyons E."/>
            <person name="Wicker T."/>
            <person name="Salzberg S.L."/>
            <person name="Devos K.M."/>
            <person name="Dvorak J."/>
        </authorList>
    </citation>
    <scope>NUCLEOTIDE SEQUENCE [LARGE SCALE GENOMIC DNA]</scope>
    <source>
        <strain evidence="5">cv. AL8/78</strain>
    </source>
</reference>
<dbReference type="InterPro" id="IPR001810">
    <property type="entry name" value="F-box_dom"/>
</dbReference>
<dbReference type="SUPFAM" id="SSF81383">
    <property type="entry name" value="F-box domain"/>
    <property type="match status" value="1"/>
</dbReference>
<feature type="region of interest" description="Disordered" evidence="1">
    <location>
        <begin position="1"/>
        <end position="22"/>
    </location>
</feature>
<dbReference type="STRING" id="200361.A0A453SER6"/>
<dbReference type="InterPro" id="IPR036047">
    <property type="entry name" value="F-box-like_dom_sf"/>
</dbReference>
<dbReference type="Gramene" id="AET7Gv20928900.5">
    <property type="protein sequence ID" value="AET7Gv20928900.5"/>
    <property type="gene ID" value="AET7Gv20928900"/>
</dbReference>
<reference evidence="5" key="5">
    <citation type="journal article" date="2021" name="G3 (Bethesda)">
        <title>Aegilops tauschii genome assembly Aet v5.0 features greater sequence contiguity and improved annotation.</title>
        <authorList>
            <person name="Wang L."/>
            <person name="Zhu T."/>
            <person name="Rodriguez J.C."/>
            <person name="Deal K.R."/>
            <person name="Dubcovsky J."/>
            <person name="McGuire P.E."/>
            <person name="Lux T."/>
            <person name="Spannagl M."/>
            <person name="Mayer K.F.X."/>
            <person name="Baldrich P."/>
            <person name="Meyers B.C."/>
            <person name="Huo N."/>
            <person name="Gu Y.Q."/>
            <person name="Zhou H."/>
            <person name="Devos K.M."/>
            <person name="Bennetzen J.L."/>
            <person name="Unver T."/>
            <person name="Budak H."/>
            <person name="Gulick P.J."/>
            <person name="Galiba G."/>
            <person name="Kalapos B."/>
            <person name="Nelson D.R."/>
            <person name="Li P."/>
            <person name="You F.M."/>
            <person name="Luo M.C."/>
            <person name="Dvorak J."/>
        </authorList>
    </citation>
    <scope>NUCLEOTIDE SEQUENCE [LARGE SCALE GENOMIC DNA]</scope>
    <source>
        <strain evidence="5">cv. AL8/78</strain>
    </source>
</reference>
<reference evidence="5" key="4">
    <citation type="submission" date="2019-03" db="UniProtKB">
        <authorList>
            <consortium name="EnsemblPlants"/>
        </authorList>
    </citation>
    <scope>IDENTIFICATION</scope>
</reference>
<dbReference type="Gene3D" id="3.80.10.10">
    <property type="entry name" value="Ribonuclease Inhibitor"/>
    <property type="match status" value="1"/>
</dbReference>
<dbReference type="InterPro" id="IPR032675">
    <property type="entry name" value="LRR_dom_sf"/>
</dbReference>
<dbReference type="Pfam" id="PF08387">
    <property type="entry name" value="FBD"/>
    <property type="match status" value="1"/>
</dbReference>
<evidence type="ECO:0000256" key="1">
    <source>
        <dbReference type="SAM" id="MobiDB-lite"/>
    </source>
</evidence>
<dbReference type="SUPFAM" id="SSF52047">
    <property type="entry name" value="RNI-like"/>
    <property type="match status" value="1"/>
</dbReference>
<protein>
    <recommendedName>
        <fullName evidence="7">F-box domain-containing protein</fullName>
    </recommendedName>
</protein>
<dbReference type="Pfam" id="PF24758">
    <property type="entry name" value="LRR_At5g56370"/>
    <property type="match status" value="1"/>
</dbReference>
<dbReference type="PANTHER" id="PTHR32141:SF37">
    <property type="entry name" value="F-BOX DOMAIN-CONTAINING PROTEIN"/>
    <property type="match status" value="1"/>
</dbReference>